<name>A0A9Q3J171_9BASI</name>
<gene>
    <name evidence="1" type="ORF">O181_093180</name>
</gene>
<accession>A0A9Q3J171</accession>
<organism evidence="1 2">
    <name type="scientific">Austropuccinia psidii MF-1</name>
    <dbReference type="NCBI Taxonomy" id="1389203"/>
    <lineage>
        <taxon>Eukaryota</taxon>
        <taxon>Fungi</taxon>
        <taxon>Dikarya</taxon>
        <taxon>Basidiomycota</taxon>
        <taxon>Pucciniomycotina</taxon>
        <taxon>Pucciniomycetes</taxon>
        <taxon>Pucciniales</taxon>
        <taxon>Sphaerophragmiaceae</taxon>
        <taxon>Austropuccinia</taxon>
    </lineage>
</organism>
<evidence type="ECO:0000313" key="2">
    <source>
        <dbReference type="Proteomes" id="UP000765509"/>
    </source>
</evidence>
<proteinExistence type="predicted"/>
<evidence type="ECO:0000313" key="1">
    <source>
        <dbReference type="EMBL" id="MBW0553465.1"/>
    </source>
</evidence>
<reference evidence="1" key="1">
    <citation type="submission" date="2021-03" db="EMBL/GenBank/DDBJ databases">
        <title>Draft genome sequence of rust myrtle Austropuccinia psidii MF-1, a brazilian biotype.</title>
        <authorList>
            <person name="Quecine M.C."/>
            <person name="Pachon D.M.R."/>
            <person name="Bonatelli M.L."/>
            <person name="Correr F.H."/>
            <person name="Franceschini L.M."/>
            <person name="Leite T.F."/>
            <person name="Margarido G.R.A."/>
            <person name="Almeida C.A."/>
            <person name="Ferrarezi J.A."/>
            <person name="Labate C.A."/>
        </authorList>
    </citation>
    <scope>NUCLEOTIDE SEQUENCE</scope>
    <source>
        <strain evidence="1">MF-1</strain>
    </source>
</reference>
<protein>
    <submittedName>
        <fullName evidence="1">Uncharacterized protein</fullName>
    </submittedName>
</protein>
<dbReference type="Proteomes" id="UP000765509">
    <property type="component" value="Unassembled WGS sequence"/>
</dbReference>
<sequence>MGKQPPKKLEDSTFEDELPSIIYKPINKTEGTFQFLMDGNEKTNGNTLKTKRKRKKVRFSENHELSGEEIINLMEKYIKTIEERDKNLKGTYHINFLDRTFENKEEPS</sequence>
<dbReference type="AlphaFoldDB" id="A0A9Q3J171"/>
<comment type="caution">
    <text evidence="1">The sequence shown here is derived from an EMBL/GenBank/DDBJ whole genome shotgun (WGS) entry which is preliminary data.</text>
</comment>
<dbReference type="EMBL" id="AVOT02059868">
    <property type="protein sequence ID" value="MBW0553465.1"/>
    <property type="molecule type" value="Genomic_DNA"/>
</dbReference>
<keyword evidence="2" id="KW-1185">Reference proteome</keyword>